<evidence type="ECO:0000256" key="1">
    <source>
        <dbReference type="ARBA" id="ARBA00004123"/>
    </source>
</evidence>
<keyword evidence="7" id="KW-0653">Protein transport</keyword>
<evidence type="ECO:0000256" key="2">
    <source>
        <dbReference type="ARBA" id="ARBA00004245"/>
    </source>
</evidence>
<dbReference type="Proteomes" id="UP000001555">
    <property type="component" value="Unassembled WGS sequence"/>
</dbReference>
<keyword evidence="9" id="KW-0539">Nucleus</keyword>
<keyword evidence="13" id="KW-1185">Reference proteome</keyword>
<evidence type="ECO:0000256" key="6">
    <source>
        <dbReference type="ARBA" id="ARBA00022816"/>
    </source>
</evidence>
<evidence type="ECO:0000256" key="9">
    <source>
        <dbReference type="ARBA" id="ARBA00023242"/>
    </source>
</evidence>
<keyword evidence="3" id="KW-0813">Transport</keyword>
<dbReference type="VEuPathDB" id="VectorBase:ISCW024750"/>
<dbReference type="PANTHER" id="PTHR11886">
    <property type="entry name" value="DYNEIN LIGHT CHAIN"/>
    <property type="match status" value="1"/>
</dbReference>
<gene>
    <name evidence="11" type="ORF">IscW_ISCW024750</name>
</gene>
<evidence type="ECO:0000313" key="11">
    <source>
        <dbReference type="EMBL" id="EEC16102.1"/>
    </source>
</evidence>
<evidence type="ECO:0000313" key="12">
    <source>
        <dbReference type="EnsemblMetazoa" id="ISCW024750-PA"/>
    </source>
</evidence>
<accession>B7QB80</accession>
<dbReference type="FunFam" id="3.30.740.10:FF:000005">
    <property type="entry name" value="Dynein light chain"/>
    <property type="match status" value="1"/>
</dbReference>
<keyword evidence="8 10" id="KW-0206">Cytoskeleton</keyword>
<reference evidence="11 13" key="1">
    <citation type="submission" date="2008-03" db="EMBL/GenBank/DDBJ databases">
        <title>Annotation of Ixodes scapularis.</title>
        <authorList>
            <consortium name="Ixodes scapularis Genome Project Consortium"/>
            <person name="Caler E."/>
            <person name="Hannick L.I."/>
            <person name="Bidwell S."/>
            <person name="Joardar V."/>
            <person name="Thiagarajan M."/>
            <person name="Amedeo P."/>
            <person name="Galinsky K.J."/>
            <person name="Schobel S."/>
            <person name="Inman J."/>
            <person name="Hostetler J."/>
            <person name="Miller J."/>
            <person name="Hammond M."/>
            <person name="Megy K."/>
            <person name="Lawson D."/>
            <person name="Kodira C."/>
            <person name="Sutton G."/>
            <person name="Meyer J."/>
            <person name="Hill C.A."/>
            <person name="Birren B."/>
            <person name="Nene V."/>
            <person name="Collins F."/>
            <person name="Alarcon-Chaidez F."/>
            <person name="Wikel S."/>
            <person name="Strausberg R."/>
        </authorList>
    </citation>
    <scope>NUCLEOTIDE SEQUENCE [LARGE SCALE GENOMIC DNA]</scope>
    <source>
        <strain evidence="13">Wikel</strain>
        <strain evidence="11">Wikel colony</strain>
    </source>
</reference>
<dbReference type="GO" id="GO:0015031">
    <property type="term" value="P:protein transport"/>
    <property type="evidence" value="ECO:0007669"/>
    <property type="project" value="UniProtKB-KW"/>
</dbReference>
<dbReference type="SUPFAM" id="SSF54648">
    <property type="entry name" value="DLC"/>
    <property type="match status" value="1"/>
</dbReference>
<keyword evidence="6" id="KW-0509">mRNA transport</keyword>
<dbReference type="EMBL" id="DS899374">
    <property type="protein sequence ID" value="EEC16102.1"/>
    <property type="molecule type" value="Genomic_DNA"/>
</dbReference>
<feature type="non-terminal residue" evidence="11">
    <location>
        <position position="1"/>
    </location>
</feature>
<dbReference type="STRING" id="6945.B7QB80"/>
<comment type="subcellular location">
    <subcellularLocation>
        <location evidence="2 10">Cytoplasm</location>
        <location evidence="2 10">Cytoskeleton</location>
    </subcellularLocation>
    <subcellularLocation>
        <location evidence="1">Nucleus</location>
    </subcellularLocation>
</comment>
<dbReference type="GO" id="GO:0005874">
    <property type="term" value="C:microtubule"/>
    <property type="evidence" value="ECO:0007669"/>
    <property type="project" value="UniProtKB-KW"/>
</dbReference>
<sequence length="88" mass="10091">FDQKVLIHYSRMSEGMQQDAVNVAFLALTKYNTARAVASCIKEAFDKKYRAAWQCVVGHHINPIVDFREGNFIHFKLGQTTILLFRAT</sequence>
<proteinExistence type="inferred from homology"/>
<dbReference type="GO" id="GO:0005868">
    <property type="term" value="C:cytoplasmic dynein complex"/>
    <property type="evidence" value="ECO:0000318"/>
    <property type="project" value="GO_Central"/>
</dbReference>
<dbReference type="GO" id="GO:0051028">
    <property type="term" value="P:mRNA transport"/>
    <property type="evidence" value="ECO:0007669"/>
    <property type="project" value="UniProtKB-KW"/>
</dbReference>
<dbReference type="GO" id="GO:0007017">
    <property type="term" value="P:microtubule-based process"/>
    <property type="evidence" value="ECO:0007669"/>
    <property type="project" value="InterPro"/>
</dbReference>
<dbReference type="PaxDb" id="6945-B7QB80"/>
<dbReference type="Pfam" id="PF01221">
    <property type="entry name" value="Dynein_light"/>
    <property type="match status" value="1"/>
</dbReference>
<dbReference type="InterPro" id="IPR001372">
    <property type="entry name" value="Dynein_light_chain_typ-1/2"/>
</dbReference>
<dbReference type="EMBL" id="ABJB010762125">
    <property type="status" value="NOT_ANNOTATED_CDS"/>
    <property type="molecule type" value="Genomic_DNA"/>
</dbReference>
<dbReference type="GO" id="GO:0005634">
    <property type="term" value="C:nucleus"/>
    <property type="evidence" value="ECO:0007669"/>
    <property type="project" value="UniProtKB-SubCell"/>
</dbReference>
<evidence type="ECO:0000256" key="4">
    <source>
        <dbReference type="ARBA" id="ARBA00022490"/>
    </source>
</evidence>
<dbReference type="SMART" id="SM01375">
    <property type="entry name" value="Dynein_light"/>
    <property type="match status" value="1"/>
</dbReference>
<keyword evidence="10" id="KW-0243">Dynein</keyword>
<comment type="similarity">
    <text evidence="10">Belongs to the dynein light chain family.</text>
</comment>
<dbReference type="GO" id="GO:0045505">
    <property type="term" value="F:dynein intermediate chain binding"/>
    <property type="evidence" value="ECO:0000318"/>
    <property type="project" value="GO_Central"/>
</dbReference>
<dbReference type="HOGENOM" id="CLU_070944_4_0_1"/>
<dbReference type="PANTHER" id="PTHR11886:SF35">
    <property type="entry name" value="DYNEIN LIGHT CHAIN"/>
    <property type="match status" value="1"/>
</dbReference>
<keyword evidence="5 10" id="KW-0493">Microtubule</keyword>
<organism>
    <name type="scientific">Ixodes scapularis</name>
    <name type="common">Black-legged tick</name>
    <name type="synonym">Deer tick</name>
    <dbReference type="NCBI Taxonomy" id="6945"/>
    <lineage>
        <taxon>Eukaryota</taxon>
        <taxon>Metazoa</taxon>
        <taxon>Ecdysozoa</taxon>
        <taxon>Arthropoda</taxon>
        <taxon>Chelicerata</taxon>
        <taxon>Arachnida</taxon>
        <taxon>Acari</taxon>
        <taxon>Parasitiformes</taxon>
        <taxon>Ixodida</taxon>
        <taxon>Ixodoidea</taxon>
        <taxon>Ixodidae</taxon>
        <taxon>Ixodinae</taxon>
        <taxon>Ixodes</taxon>
    </lineage>
</organism>
<dbReference type="EnsemblMetazoa" id="ISCW024750-RA">
    <property type="protein sequence ID" value="ISCW024750-PA"/>
    <property type="gene ID" value="ISCW024750"/>
</dbReference>
<dbReference type="InterPro" id="IPR037177">
    <property type="entry name" value="DLC_sf"/>
</dbReference>
<evidence type="ECO:0000256" key="7">
    <source>
        <dbReference type="ARBA" id="ARBA00022927"/>
    </source>
</evidence>
<evidence type="ECO:0000313" key="13">
    <source>
        <dbReference type="Proteomes" id="UP000001555"/>
    </source>
</evidence>
<evidence type="ECO:0000256" key="10">
    <source>
        <dbReference type="RuleBase" id="RU365010"/>
    </source>
</evidence>
<reference evidence="12" key="2">
    <citation type="submission" date="2020-05" db="UniProtKB">
        <authorList>
            <consortium name="EnsemblMetazoa"/>
        </authorList>
    </citation>
    <scope>IDENTIFICATION</scope>
    <source>
        <strain evidence="12">wikel</strain>
    </source>
</reference>
<keyword evidence="10" id="KW-0505">Motor protein</keyword>
<evidence type="ECO:0000256" key="5">
    <source>
        <dbReference type="ARBA" id="ARBA00022701"/>
    </source>
</evidence>
<evidence type="ECO:0000256" key="3">
    <source>
        <dbReference type="ARBA" id="ARBA00022448"/>
    </source>
</evidence>
<dbReference type="Gene3D" id="3.30.740.10">
    <property type="entry name" value="Protein Inhibitor Of Neuronal Nitric Oxide Synthase"/>
    <property type="match status" value="1"/>
</dbReference>
<name>B7QB80_IXOSC</name>
<keyword evidence="4 10" id="KW-0963">Cytoplasm</keyword>
<dbReference type="AlphaFoldDB" id="B7QB80"/>
<protein>
    <recommendedName>
        <fullName evidence="10">Dynein light chain</fullName>
    </recommendedName>
</protein>
<evidence type="ECO:0000256" key="8">
    <source>
        <dbReference type="ARBA" id="ARBA00023212"/>
    </source>
</evidence>
<dbReference type="VEuPathDB" id="VectorBase:ISCI024750"/>